<dbReference type="SUPFAM" id="SSF56935">
    <property type="entry name" value="Porins"/>
    <property type="match status" value="1"/>
</dbReference>
<keyword evidence="3" id="KW-1185">Reference proteome</keyword>
<feature type="chain" id="PRO_5045681804" evidence="1">
    <location>
        <begin position="20"/>
        <end position="908"/>
    </location>
</feature>
<evidence type="ECO:0000313" key="3">
    <source>
        <dbReference type="Proteomes" id="UP001209107"/>
    </source>
</evidence>
<accession>A0ABT3JLQ3</accession>
<keyword evidence="1" id="KW-0732">Signal</keyword>
<evidence type="ECO:0000313" key="2">
    <source>
        <dbReference type="EMBL" id="MCW4451689.1"/>
    </source>
</evidence>
<reference evidence="2 3" key="1">
    <citation type="submission" date="2022-10" db="EMBL/GenBank/DDBJ databases">
        <title>Kaistella sp. BT-6-1-3.</title>
        <authorList>
            <person name="Ai J."/>
            <person name="Deng Z."/>
        </authorList>
    </citation>
    <scope>NUCLEOTIDE SEQUENCE [LARGE SCALE GENOMIC DNA]</scope>
    <source>
        <strain evidence="2 3">BT6-1-3</strain>
    </source>
</reference>
<sequence length="908" mass="102787">MKFYASLLLTFLFSVIGFAQTTVSGRITDSDGQPVPSASVTIEEQGKDAIMAFSISNSKGEYKVTFTSPEPNVDLKIKAFNQKPVLKSIKNTTQNLNFSLESDATEIKEVKLKTKLITKKGDTISYDLKAFESKADRTLADVLKKIPGIEVNGDGSVLYQGEPINKFYVNGKDLMEGGYGTVNNSLPKDAVQKVEVMENHQPVKILQDKVPSENAGLNVVLKKSVTMTGRGEVGVGMDPLLWNVKLTPMFFGQKNQWVVNYKANNNGESVENEGNLLSFGNRWEGRRGQASPKSWLRVETANVPDVPEKRYLMNNVHFFSANVLTTPFKSKDWELKASASYTNNAIERTDSKTEIYEPASSIVPSGGTYVSESANHFYTNASKGELIFTKNAKKGFFKNTTTWNGSWNDTNATINNFLPPVGGSSTPINKFGNQFLDSPSGIFQNSLSTILPWKEKLFNVMSYVSYQKDRQAMDILPASYVNANGNFPEANQFEKLRQNASSETFTANHSASVGFSYKKWTFTPEMGLNLNFNNLESLLTGSNGMNYIGLGQSFQNDTEWNEIQPYTQLGVNFKSNSFNLSLNLPFNFYDITYRDNLRNNSLHTTKSVLEPSLFASLDFASFFKIWAFASQNNDFGNFGFLYEGKMLTSPLGITQRYSYESPMIMPEYRNSNLGSRLEYRNPLNNLFFNVRYGYSVNKRNLIEKFSGDGFNSSLTLLALENTSETQTESAEIGKYFPKFKTNASVSFSNADSKSFSFFNQLQEYKINRQNMGVKFNNTYFSWLSLDYTATLNWATQKNASQNTENKTSGWNHNLAAYIYPLENHTIGFFWDEINTKSRNQSFNNAFYDLSYQYTWAKKKIDFEIKWLNIANTNVFERITYDPQFLLTTVNSIRIRPSQVMFTVKFNFK</sequence>
<organism evidence="2 3">
    <name type="scientific">Kaistella yananensis</name>
    <dbReference type="NCBI Taxonomy" id="2989820"/>
    <lineage>
        <taxon>Bacteria</taxon>
        <taxon>Pseudomonadati</taxon>
        <taxon>Bacteroidota</taxon>
        <taxon>Flavobacteriia</taxon>
        <taxon>Flavobacteriales</taxon>
        <taxon>Weeksellaceae</taxon>
        <taxon>Chryseobacterium group</taxon>
        <taxon>Kaistella</taxon>
    </lineage>
</organism>
<dbReference type="RefSeq" id="WP_265143867.1">
    <property type="nucleotide sequence ID" value="NZ_JAPCHZ010000002.1"/>
</dbReference>
<dbReference type="Gene3D" id="2.60.40.1120">
    <property type="entry name" value="Carboxypeptidase-like, regulatory domain"/>
    <property type="match status" value="1"/>
</dbReference>
<name>A0ABT3JLQ3_9FLAO</name>
<dbReference type="Pfam" id="PF13620">
    <property type="entry name" value="CarboxypepD_reg"/>
    <property type="match status" value="1"/>
</dbReference>
<evidence type="ECO:0000256" key="1">
    <source>
        <dbReference type="SAM" id="SignalP"/>
    </source>
</evidence>
<dbReference type="Proteomes" id="UP001209107">
    <property type="component" value="Unassembled WGS sequence"/>
</dbReference>
<dbReference type="SUPFAM" id="SSF49464">
    <property type="entry name" value="Carboxypeptidase regulatory domain-like"/>
    <property type="match status" value="1"/>
</dbReference>
<feature type="signal peptide" evidence="1">
    <location>
        <begin position="1"/>
        <end position="19"/>
    </location>
</feature>
<gene>
    <name evidence="2" type="ORF">OK344_05645</name>
</gene>
<comment type="caution">
    <text evidence="2">The sequence shown here is derived from an EMBL/GenBank/DDBJ whole genome shotgun (WGS) entry which is preliminary data.</text>
</comment>
<keyword evidence="2" id="KW-0675">Receptor</keyword>
<dbReference type="EMBL" id="JAPCHZ010000002">
    <property type="protein sequence ID" value="MCW4451689.1"/>
    <property type="molecule type" value="Genomic_DNA"/>
</dbReference>
<protein>
    <submittedName>
        <fullName evidence="2">TonB-dependent receptor</fullName>
    </submittedName>
</protein>
<proteinExistence type="predicted"/>
<dbReference type="InterPro" id="IPR008969">
    <property type="entry name" value="CarboxyPept-like_regulatory"/>
</dbReference>